<dbReference type="AlphaFoldDB" id="A0A433X3H0"/>
<organism evidence="5 6">
    <name type="scientific">Arsenicitalea aurantiaca</name>
    <dbReference type="NCBI Taxonomy" id="1783274"/>
    <lineage>
        <taxon>Bacteria</taxon>
        <taxon>Pseudomonadati</taxon>
        <taxon>Pseudomonadota</taxon>
        <taxon>Alphaproteobacteria</taxon>
        <taxon>Hyphomicrobiales</taxon>
        <taxon>Devosiaceae</taxon>
        <taxon>Arsenicitalea</taxon>
    </lineage>
</organism>
<dbReference type="PANTHER" id="PTHR43537:SF24">
    <property type="entry name" value="GLUCONATE OPERON TRANSCRIPTIONAL REPRESSOR"/>
    <property type="match status" value="1"/>
</dbReference>
<evidence type="ECO:0000256" key="3">
    <source>
        <dbReference type="ARBA" id="ARBA00023163"/>
    </source>
</evidence>
<dbReference type="RefSeq" id="WP_127189741.1">
    <property type="nucleotide sequence ID" value="NZ_RZNJ01000007.1"/>
</dbReference>
<protein>
    <submittedName>
        <fullName evidence="5">GntR family transcriptional regulator</fullName>
    </submittedName>
</protein>
<dbReference type="Pfam" id="PF00392">
    <property type="entry name" value="GntR"/>
    <property type="match status" value="1"/>
</dbReference>
<dbReference type="Pfam" id="PF07729">
    <property type="entry name" value="FCD"/>
    <property type="match status" value="1"/>
</dbReference>
<dbReference type="Proteomes" id="UP000281547">
    <property type="component" value="Unassembled WGS sequence"/>
</dbReference>
<sequence>MKAEPTRLNEVVYRVLAGNIAAGRVPPGVPIRESDVARLLSVSRVPARAALLRLVDEGLMRPASGRGFVVDVPLPSPEVRRIRFEDLDLVVPLDDKEELEHRNWRQRLFDEIEIEVAAALAFGRFGISESRLAAHLGVSRTVAHEFLSRLDRSGVVRQMANGRWQAGPLTDADIRNHYAMRQALEPVALVDAMPHLQRSALEAVRERLETARRDPHAVDTAQMLALETDLHVGLVLKTPNGFMADAIRRSQLAVLSTHVSFVTTRDLEPVRDTVAEHIVVLDAMLAGHAATAGEALRAHLEHARETTLERLSRLDLSDYDTLPDFLVPLDEPEP</sequence>
<dbReference type="InterPro" id="IPR000524">
    <property type="entry name" value="Tscrpt_reg_HTH_GntR"/>
</dbReference>
<evidence type="ECO:0000259" key="4">
    <source>
        <dbReference type="PROSITE" id="PS50949"/>
    </source>
</evidence>
<dbReference type="InterPro" id="IPR011711">
    <property type="entry name" value="GntR_C"/>
</dbReference>
<name>A0A433X3H0_9HYPH</name>
<dbReference type="SUPFAM" id="SSF46785">
    <property type="entry name" value="Winged helix' DNA-binding domain"/>
    <property type="match status" value="2"/>
</dbReference>
<dbReference type="SMART" id="SM00345">
    <property type="entry name" value="HTH_GNTR"/>
    <property type="match status" value="1"/>
</dbReference>
<dbReference type="GO" id="GO:0003700">
    <property type="term" value="F:DNA-binding transcription factor activity"/>
    <property type="evidence" value="ECO:0007669"/>
    <property type="project" value="InterPro"/>
</dbReference>
<dbReference type="EMBL" id="RZNJ01000007">
    <property type="protein sequence ID" value="RUT28606.1"/>
    <property type="molecule type" value="Genomic_DNA"/>
</dbReference>
<evidence type="ECO:0000256" key="2">
    <source>
        <dbReference type="ARBA" id="ARBA00023125"/>
    </source>
</evidence>
<evidence type="ECO:0000313" key="5">
    <source>
        <dbReference type="EMBL" id="RUT28606.1"/>
    </source>
</evidence>
<comment type="caution">
    <text evidence="5">The sequence shown here is derived from an EMBL/GenBank/DDBJ whole genome shotgun (WGS) entry which is preliminary data.</text>
</comment>
<dbReference type="Gene3D" id="1.10.10.10">
    <property type="entry name" value="Winged helix-like DNA-binding domain superfamily/Winged helix DNA-binding domain"/>
    <property type="match status" value="2"/>
</dbReference>
<dbReference type="InterPro" id="IPR036390">
    <property type="entry name" value="WH_DNA-bd_sf"/>
</dbReference>
<dbReference type="SMART" id="SM00895">
    <property type="entry name" value="FCD"/>
    <property type="match status" value="1"/>
</dbReference>
<gene>
    <name evidence="5" type="ORF">EMQ25_16690</name>
</gene>
<keyword evidence="1" id="KW-0805">Transcription regulation</keyword>
<dbReference type="SUPFAM" id="SSF48008">
    <property type="entry name" value="GntR ligand-binding domain-like"/>
    <property type="match status" value="1"/>
</dbReference>
<evidence type="ECO:0000313" key="6">
    <source>
        <dbReference type="Proteomes" id="UP000281547"/>
    </source>
</evidence>
<dbReference type="OrthoDB" id="8066003at2"/>
<dbReference type="Gene3D" id="1.20.120.530">
    <property type="entry name" value="GntR ligand-binding domain-like"/>
    <property type="match status" value="1"/>
</dbReference>
<feature type="domain" description="HTH gntR-type" evidence="4">
    <location>
        <begin position="6"/>
        <end position="73"/>
    </location>
</feature>
<dbReference type="PROSITE" id="PS50949">
    <property type="entry name" value="HTH_GNTR"/>
    <property type="match status" value="1"/>
</dbReference>
<reference evidence="5 6" key="1">
    <citation type="journal article" date="2016" name="Int. J. Syst. Evol. Microbiol.">
        <title>Arsenicitalea aurantiaca gen. nov., sp. nov., a new member of the family Hyphomicrobiaceae, isolated from high-arsenic sediment.</title>
        <authorList>
            <person name="Mu Y."/>
            <person name="Zhou L."/>
            <person name="Zeng X.C."/>
            <person name="Liu L."/>
            <person name="Pan Y."/>
            <person name="Chen X."/>
            <person name="Wang J."/>
            <person name="Li S."/>
            <person name="Li W.J."/>
            <person name="Wang Y."/>
        </authorList>
    </citation>
    <scope>NUCLEOTIDE SEQUENCE [LARGE SCALE GENOMIC DNA]</scope>
    <source>
        <strain evidence="5 6">42-50</strain>
    </source>
</reference>
<dbReference type="InterPro" id="IPR008920">
    <property type="entry name" value="TF_FadR/GntR_C"/>
</dbReference>
<accession>A0A433X3H0</accession>
<keyword evidence="2" id="KW-0238">DNA-binding</keyword>
<dbReference type="InterPro" id="IPR036388">
    <property type="entry name" value="WH-like_DNA-bd_sf"/>
</dbReference>
<dbReference type="PANTHER" id="PTHR43537">
    <property type="entry name" value="TRANSCRIPTIONAL REGULATOR, GNTR FAMILY"/>
    <property type="match status" value="1"/>
</dbReference>
<dbReference type="GO" id="GO:0003677">
    <property type="term" value="F:DNA binding"/>
    <property type="evidence" value="ECO:0007669"/>
    <property type="project" value="UniProtKB-KW"/>
</dbReference>
<keyword evidence="3" id="KW-0804">Transcription</keyword>
<keyword evidence="6" id="KW-1185">Reference proteome</keyword>
<evidence type="ECO:0000256" key="1">
    <source>
        <dbReference type="ARBA" id="ARBA00023015"/>
    </source>
</evidence>
<proteinExistence type="predicted"/>